<evidence type="ECO:0000256" key="5">
    <source>
        <dbReference type="ARBA" id="ARBA00022679"/>
    </source>
</evidence>
<dbReference type="HOGENOM" id="CLU_036146_1_2_5"/>
<comment type="pathway">
    <text evidence="2 8">Bacterial outer membrane biogenesis; LPS core biosynthesis.</text>
</comment>
<keyword evidence="11" id="KW-1185">Reference proteome</keyword>
<evidence type="ECO:0000256" key="8">
    <source>
        <dbReference type="RuleBase" id="RU365103"/>
    </source>
</evidence>
<organism evidence="10 11">
    <name type="scientific">Salipiger mucosus DSM 16094</name>
    <dbReference type="NCBI Taxonomy" id="1123237"/>
    <lineage>
        <taxon>Bacteria</taxon>
        <taxon>Pseudomonadati</taxon>
        <taxon>Pseudomonadota</taxon>
        <taxon>Alphaproteobacteria</taxon>
        <taxon>Rhodobacterales</taxon>
        <taxon>Roseobacteraceae</taxon>
        <taxon>Salipiger</taxon>
    </lineage>
</organism>
<accession>S9QJE5</accession>
<evidence type="ECO:0000313" key="10">
    <source>
        <dbReference type="EMBL" id="EPX79698.1"/>
    </source>
</evidence>
<keyword evidence="5 8" id="KW-0808">Transferase</keyword>
<evidence type="ECO:0000256" key="7">
    <source>
        <dbReference type="ARBA" id="ARBA00049183"/>
    </source>
</evidence>
<evidence type="ECO:0000256" key="1">
    <source>
        <dbReference type="ARBA" id="ARBA00003394"/>
    </source>
</evidence>
<comment type="subcellular location">
    <subcellularLocation>
        <location evidence="8">Cell membrane</location>
    </subcellularLocation>
</comment>
<dbReference type="PANTHER" id="PTHR42755">
    <property type="entry name" value="3-DEOXY-MANNO-OCTULOSONATE CYTIDYLYLTRANSFERASE"/>
    <property type="match status" value="1"/>
</dbReference>
<name>S9QJE5_9RHOB</name>
<proteinExistence type="inferred from homology"/>
<comment type="catalytic activity">
    <reaction evidence="7 8">
        <text>lipid IVA (E. coli) + CMP-3-deoxy-beta-D-manno-octulosonate = alpha-Kdo-(2-&gt;6)-lipid IVA (E. coli) + CMP + H(+)</text>
        <dbReference type="Rhea" id="RHEA:28066"/>
        <dbReference type="ChEBI" id="CHEBI:15378"/>
        <dbReference type="ChEBI" id="CHEBI:58603"/>
        <dbReference type="ChEBI" id="CHEBI:60364"/>
        <dbReference type="ChEBI" id="CHEBI:60377"/>
        <dbReference type="ChEBI" id="CHEBI:85987"/>
        <dbReference type="EC" id="2.4.99.12"/>
    </reaction>
</comment>
<dbReference type="GO" id="GO:0009244">
    <property type="term" value="P:lipopolysaccharide core region biosynthetic process"/>
    <property type="evidence" value="ECO:0007669"/>
    <property type="project" value="UniProtKB-UniRule"/>
</dbReference>
<evidence type="ECO:0000256" key="4">
    <source>
        <dbReference type="ARBA" id="ARBA00019077"/>
    </source>
</evidence>
<comment type="caution">
    <text evidence="10">The sequence shown here is derived from an EMBL/GenBank/DDBJ whole genome shotgun (WGS) entry which is preliminary data.</text>
</comment>
<dbReference type="Gene3D" id="3.40.50.11720">
    <property type="entry name" value="3-Deoxy-D-manno-octulosonic-acid transferase, N-terminal domain"/>
    <property type="match status" value="1"/>
</dbReference>
<dbReference type="Pfam" id="PF04413">
    <property type="entry name" value="Glycos_transf_N"/>
    <property type="match status" value="1"/>
</dbReference>
<comment type="similarity">
    <text evidence="8">Belongs to the glycosyltransferase group 1 family.</text>
</comment>
<evidence type="ECO:0000256" key="2">
    <source>
        <dbReference type="ARBA" id="ARBA00004713"/>
    </source>
</evidence>
<dbReference type="GO" id="GO:0009245">
    <property type="term" value="P:lipid A biosynthetic process"/>
    <property type="evidence" value="ECO:0007669"/>
    <property type="project" value="TreeGrafter"/>
</dbReference>
<keyword evidence="8" id="KW-0448">Lipopolysaccharide biosynthesis</keyword>
<evidence type="ECO:0000259" key="9">
    <source>
        <dbReference type="Pfam" id="PF04413"/>
    </source>
</evidence>
<reference evidence="11" key="1">
    <citation type="journal article" date="2014" name="Stand. Genomic Sci.">
        <title>Genome sequence of the exopolysaccharide-producing Salipiger mucosus type strain (DSM 16094(T)), a moderately halophilic member of the Roseobacter clade.</title>
        <authorList>
            <person name="Riedel T."/>
            <person name="Spring S."/>
            <person name="Fiebig A."/>
            <person name="Petersen J."/>
            <person name="Kyrpides N.C."/>
            <person name="Goker M."/>
            <person name="Klenk H.P."/>
        </authorList>
    </citation>
    <scope>NUCLEOTIDE SEQUENCE [LARGE SCALE GENOMIC DNA]</scope>
    <source>
        <strain evidence="11">DSM 16094</strain>
    </source>
</reference>
<gene>
    <name evidence="10" type="ORF">Salmuc_05641</name>
</gene>
<dbReference type="STRING" id="1123237.Salmuc_05641"/>
<dbReference type="AlphaFoldDB" id="S9QJE5"/>
<keyword evidence="8" id="KW-0472">Membrane</keyword>
<dbReference type="InterPro" id="IPR038107">
    <property type="entry name" value="Glycos_transf_N_sf"/>
</dbReference>
<dbReference type="GO" id="GO:0043842">
    <property type="term" value="F:Kdo transferase activity"/>
    <property type="evidence" value="ECO:0007669"/>
    <property type="project" value="UniProtKB-EC"/>
</dbReference>
<dbReference type="PANTHER" id="PTHR42755:SF1">
    <property type="entry name" value="3-DEOXY-D-MANNO-OCTULOSONIC ACID TRANSFERASE, MITOCHONDRIAL-RELATED"/>
    <property type="match status" value="1"/>
</dbReference>
<dbReference type="EMBL" id="APVH01000035">
    <property type="protein sequence ID" value="EPX79698.1"/>
    <property type="molecule type" value="Genomic_DNA"/>
</dbReference>
<dbReference type="UniPathway" id="UPA00958"/>
<protein>
    <recommendedName>
        <fullName evidence="4 8">3-deoxy-D-manno-octulosonic acid transferase</fullName>
        <shortName evidence="8">Kdo transferase</shortName>
        <ecNumber evidence="3 8">2.4.99.12</ecNumber>
    </recommendedName>
    <alternativeName>
        <fullName evidence="6 8">Lipid IV(A) 3-deoxy-D-manno-octulosonic acid transferase</fullName>
    </alternativeName>
</protein>
<dbReference type="Gene3D" id="3.40.50.2000">
    <property type="entry name" value="Glycogen Phosphorylase B"/>
    <property type="match status" value="1"/>
</dbReference>
<sequence>MARRPFSLSAYLALGRSRSSRPLPAPPPRPRGPLVWLHAADATDARALAAIATRMRAQRSEITILATGACCETCVPAEDDEDVIAADLPAETAAETEAFAAHWRPEVGLWTGTALRPALLHKLHDSGTRLILLGASDAPWTTPAPGWMPDVAPATLALFHRAFTRNRAAQRQLRRLGLPDQRLIPAGPLTATEPPLECSDSLHEDMASALTGRPIWLAARLRGAEAEDIVRAHRRAVRLAHRLLLIISPADRAEAEAAERAAADSGLRLCRWEAGETPDETTQILLAEDSTDLGLWYRLSPIAFLGGSLVPGHGGENPMEAAAHGTALLYGPNVGRHLAAYSQLVEAGAARIVRDFDSLGTAVSQLVAPDQAAVMAHAGWDVVSQGAALADEVIELAFERIDAPDEAA</sequence>
<comment type="function">
    <text evidence="1 8">Involved in lipopolysaccharide (LPS) biosynthesis. Catalyzes the transfer of 3-deoxy-D-manno-octulosonate (Kdo) residue(s) from CMP-Kdo to lipid IV(A), the tetraacyldisaccharide-1,4'-bisphosphate precursor of lipid A.</text>
</comment>
<dbReference type="EC" id="2.4.99.12" evidence="3 8"/>
<evidence type="ECO:0000313" key="11">
    <source>
        <dbReference type="Proteomes" id="UP000015347"/>
    </source>
</evidence>
<dbReference type="InterPro" id="IPR039901">
    <property type="entry name" value="Kdotransferase"/>
</dbReference>
<keyword evidence="8" id="KW-1003">Cell membrane</keyword>
<dbReference type="RefSeq" id="WP_020038467.1">
    <property type="nucleotide sequence ID" value="NZ_KE557278.1"/>
</dbReference>
<dbReference type="OrthoDB" id="9789797at2"/>
<dbReference type="InterPro" id="IPR007507">
    <property type="entry name" value="Glycos_transf_N"/>
</dbReference>
<dbReference type="SUPFAM" id="SSF53756">
    <property type="entry name" value="UDP-Glycosyltransferase/glycogen phosphorylase"/>
    <property type="match status" value="1"/>
</dbReference>
<evidence type="ECO:0000256" key="6">
    <source>
        <dbReference type="ARBA" id="ARBA00031445"/>
    </source>
</evidence>
<feature type="domain" description="3-deoxy-D-manno-octulosonic-acid transferase N-terminal" evidence="9">
    <location>
        <begin position="29"/>
        <end position="187"/>
    </location>
</feature>
<evidence type="ECO:0000256" key="3">
    <source>
        <dbReference type="ARBA" id="ARBA00012621"/>
    </source>
</evidence>
<dbReference type="GO" id="GO:0005886">
    <property type="term" value="C:plasma membrane"/>
    <property type="evidence" value="ECO:0007669"/>
    <property type="project" value="UniProtKB-SubCell"/>
</dbReference>
<dbReference type="Proteomes" id="UP000015347">
    <property type="component" value="Unassembled WGS sequence"/>
</dbReference>
<dbReference type="eggNOG" id="COG1519">
    <property type="taxonomic scope" value="Bacteria"/>
</dbReference>